<dbReference type="FunFam" id="3.30.420.10:FF:000063">
    <property type="entry name" value="Retrovirus-related Pol polyprotein from transposon 297-like Protein"/>
    <property type="match status" value="1"/>
</dbReference>
<dbReference type="InterPro" id="IPR001878">
    <property type="entry name" value="Znf_CCHC"/>
</dbReference>
<keyword evidence="3" id="KW-0548">Nucleotidyltransferase</keyword>
<feature type="domain" description="Integrase catalytic" evidence="11">
    <location>
        <begin position="964"/>
        <end position="1117"/>
    </location>
</feature>
<dbReference type="GO" id="GO:0003676">
    <property type="term" value="F:nucleic acid binding"/>
    <property type="evidence" value="ECO:0007669"/>
    <property type="project" value="InterPro"/>
</dbReference>
<keyword evidence="13" id="KW-1185">Reference proteome</keyword>
<dbReference type="InterPro" id="IPR001584">
    <property type="entry name" value="Integrase_cat-core"/>
</dbReference>
<dbReference type="InterPro" id="IPR043128">
    <property type="entry name" value="Rev_trsase/Diguanyl_cyclase"/>
</dbReference>
<dbReference type="InterPro" id="IPR041588">
    <property type="entry name" value="Integrase_H2C2"/>
</dbReference>
<dbReference type="Proteomes" id="UP001249851">
    <property type="component" value="Unassembled WGS sequence"/>
</dbReference>
<dbReference type="SUPFAM" id="SSF50630">
    <property type="entry name" value="Acid proteases"/>
    <property type="match status" value="1"/>
</dbReference>
<feature type="compositionally biased region" description="Polar residues" evidence="9">
    <location>
        <begin position="1270"/>
        <end position="1279"/>
    </location>
</feature>
<gene>
    <name evidence="12" type="ORF">P5673_010903</name>
</gene>
<evidence type="ECO:0000313" key="12">
    <source>
        <dbReference type="EMBL" id="KAK2565725.1"/>
    </source>
</evidence>
<dbReference type="SUPFAM" id="SSF57756">
    <property type="entry name" value="Retrovirus zinc finger-like domains"/>
    <property type="match status" value="1"/>
</dbReference>
<dbReference type="Gene3D" id="3.30.420.10">
    <property type="entry name" value="Ribonuclease H-like superfamily/Ribonuclease H"/>
    <property type="match status" value="1"/>
</dbReference>
<dbReference type="EMBL" id="JARQWQ010000019">
    <property type="protein sequence ID" value="KAK2565725.1"/>
    <property type="molecule type" value="Genomic_DNA"/>
</dbReference>
<evidence type="ECO:0000259" key="10">
    <source>
        <dbReference type="PROSITE" id="PS50878"/>
    </source>
</evidence>
<dbReference type="InterPro" id="IPR021109">
    <property type="entry name" value="Peptidase_aspartic_dom_sf"/>
</dbReference>
<dbReference type="InterPro" id="IPR036397">
    <property type="entry name" value="RNaseH_sf"/>
</dbReference>
<feature type="region of interest" description="Disordered" evidence="9">
    <location>
        <begin position="1213"/>
        <end position="1286"/>
    </location>
</feature>
<dbReference type="InterPro" id="IPR043502">
    <property type="entry name" value="DNA/RNA_pol_sf"/>
</dbReference>
<dbReference type="Pfam" id="PF17921">
    <property type="entry name" value="Integrase_H2C2"/>
    <property type="match status" value="1"/>
</dbReference>
<dbReference type="PROSITE" id="PS50994">
    <property type="entry name" value="INTEGRASE"/>
    <property type="match status" value="1"/>
</dbReference>
<accession>A0AAD9QQX9</accession>
<dbReference type="Gene3D" id="3.10.20.370">
    <property type="match status" value="1"/>
</dbReference>
<dbReference type="Pfam" id="PF17917">
    <property type="entry name" value="RT_RNaseH"/>
    <property type="match status" value="1"/>
</dbReference>
<keyword evidence="7" id="KW-0695">RNA-directed DNA polymerase</keyword>
<dbReference type="SUPFAM" id="SSF56672">
    <property type="entry name" value="DNA/RNA polymerases"/>
    <property type="match status" value="1"/>
</dbReference>
<dbReference type="InterPro" id="IPR041373">
    <property type="entry name" value="RT_RNaseH"/>
</dbReference>
<evidence type="ECO:0000313" key="13">
    <source>
        <dbReference type="Proteomes" id="UP001249851"/>
    </source>
</evidence>
<dbReference type="InterPro" id="IPR000477">
    <property type="entry name" value="RT_dom"/>
</dbReference>
<dbReference type="PROSITE" id="PS50878">
    <property type="entry name" value="RT_POL"/>
    <property type="match status" value="1"/>
</dbReference>
<dbReference type="CDD" id="cd09274">
    <property type="entry name" value="RNase_HI_RT_Ty3"/>
    <property type="match status" value="1"/>
</dbReference>
<feature type="domain" description="Reverse transcriptase" evidence="10">
    <location>
        <begin position="475"/>
        <end position="652"/>
    </location>
</feature>
<dbReference type="PANTHER" id="PTHR37984:SF11">
    <property type="entry name" value="INTEGRASE CATALYTIC DOMAIN-CONTAINING PROTEIN"/>
    <property type="match status" value="1"/>
</dbReference>
<keyword evidence="8" id="KW-0175">Coiled coil</keyword>
<feature type="coiled-coil region" evidence="8">
    <location>
        <begin position="167"/>
        <end position="194"/>
    </location>
</feature>
<keyword evidence="2" id="KW-0808">Transferase</keyword>
<dbReference type="FunFam" id="1.10.340.70:FF:000003">
    <property type="entry name" value="Protein CBG25708"/>
    <property type="match status" value="1"/>
</dbReference>
<dbReference type="GO" id="GO:0015074">
    <property type="term" value="P:DNA integration"/>
    <property type="evidence" value="ECO:0007669"/>
    <property type="project" value="InterPro"/>
</dbReference>
<dbReference type="PANTHER" id="PTHR37984">
    <property type="entry name" value="PROTEIN CBG26694"/>
    <property type="match status" value="1"/>
</dbReference>
<dbReference type="Gene3D" id="1.10.340.70">
    <property type="match status" value="1"/>
</dbReference>
<evidence type="ECO:0000256" key="6">
    <source>
        <dbReference type="ARBA" id="ARBA00022801"/>
    </source>
</evidence>
<protein>
    <recommendedName>
        <fullName evidence="1">RNA-directed DNA polymerase</fullName>
        <ecNumber evidence="1">2.7.7.49</ecNumber>
    </recommendedName>
</protein>
<dbReference type="Pfam" id="PF13650">
    <property type="entry name" value="Asp_protease_2"/>
    <property type="match status" value="1"/>
</dbReference>
<sequence length="1304" mass="147137">MSSVFLRDVGGLAPFDCSDTAGISARWERWLRAFELFADGKGVKHADQKKALMLHTAGLSVQDIFFTLDEGTGENNYLKAKDALDKYFKPQANVPYERLCFREMSQLPSETVEQFVTRLRQKAQSCEFGDAAAVDEQIRDQVISKCLSHNIRRKLLEKGKILTLQQLREIARVMEDSEKQARKIESAANEVNRVSVNSNGKGNPRVDGKQSTVRCFCCGNVGHKANDKVCPARGKRCRKCNNLGHFEKVCKTKLKTSEGRKGGKDRRVRQVGVGVDETDDSEYAFGVLGGADNPDNGEISVKIGGVQVTMIIDSGASCNVLDRNMWEYLKANKVRCASSKATKKLYSYGNKQPLQVAGTFTADVLVGNRVLNEVEFVVIESEGHALLGRETAIALGVLQLEPQINSLQLSTDGENRGPNILDKFPGCCEGIGKLKDFQLKIPIDAEVQPVAQPIRRVPYHLRDKLTNKLKELVELDIIEKVSGPSTWVSPVVVVPKPTGDRRLCVDMRQANMAVKRERYPIPTIDEGLQDLNQSKFFSKLDLNSAYHQIELAPESRDITTFGTHDGLYRYKRLMFGISCAPEMYQKVIRQVLQDCEGAHNILDDVIVHATTEEEHDHRFENVVRVLSSKGLTLNRNKCQFKMSHLEFMGHVLSARGIGPADVKVKAVVEAREPKNAAEVRSFLGLVNFKNAQTKVISDASPVGLGAVLVQQQGEELRVISYASRSLSDTERRYSQTENEALAIVWACERFHAYLYGAEFELMTDHKPLECIFSPKSKTCARIEKWLLRKQPYKFSVKYIPGPKNIADSLSRLLHPTSNLKEKSQTDEYVKWVAQESTPVALTTREIESASEEDPELQSVRECLLSGRWHDIEFKEYLPMRGELCAIGKLVLRGTQIVVPKELRSHVLELAHEGHPGIVAMKQRLRSKVWWPGLDKDAERVCKTCHGCQLVSQPLKPEPMARTEFPSAPWQHLAADLLGPLPSGDYIFVVVDYYSRFFEMEFTKSITTEKIVSLMSKMFVTHGLPCSLRTDNGPQFISDHFKRYLEKNGIEHRRTTPLWPQANGEIERQNRTILKRLRISQAEGRDWRSQMDDFLMMYRSTPHSTTRVSPAELLFGWKIRTKLPQLQEFTCDDEVRDRDSERKEKGKMYADCKRNACENDIQKGDKVLLRQERDNKLSTPFKQVPFTVVQKNGNSVLVEADGVQYRGNVTHGKRYLEREDLKPKAESSDATGGGDLVANPESQALKVPADTSNRPSEEGNPSECKQEHPTLAQNDSTPSLRPSRVRKVPSRYHDYVLGCIRLNPE</sequence>
<evidence type="ECO:0000256" key="7">
    <source>
        <dbReference type="ARBA" id="ARBA00022918"/>
    </source>
</evidence>
<organism evidence="12 13">
    <name type="scientific">Acropora cervicornis</name>
    <name type="common">Staghorn coral</name>
    <dbReference type="NCBI Taxonomy" id="6130"/>
    <lineage>
        <taxon>Eukaryota</taxon>
        <taxon>Metazoa</taxon>
        <taxon>Cnidaria</taxon>
        <taxon>Anthozoa</taxon>
        <taxon>Hexacorallia</taxon>
        <taxon>Scleractinia</taxon>
        <taxon>Astrocoeniina</taxon>
        <taxon>Acroporidae</taxon>
        <taxon>Acropora</taxon>
    </lineage>
</organism>
<dbReference type="SMART" id="SM00343">
    <property type="entry name" value="ZnF_C2HC"/>
    <property type="match status" value="2"/>
</dbReference>
<evidence type="ECO:0000256" key="5">
    <source>
        <dbReference type="ARBA" id="ARBA00022759"/>
    </source>
</evidence>
<evidence type="ECO:0000256" key="9">
    <source>
        <dbReference type="SAM" id="MobiDB-lite"/>
    </source>
</evidence>
<dbReference type="Gene3D" id="3.30.70.270">
    <property type="match status" value="1"/>
</dbReference>
<dbReference type="InterPro" id="IPR036875">
    <property type="entry name" value="Znf_CCHC_sf"/>
</dbReference>
<dbReference type="InterPro" id="IPR050951">
    <property type="entry name" value="Retrovirus_Pol_polyprotein"/>
</dbReference>
<dbReference type="InterPro" id="IPR012337">
    <property type="entry name" value="RNaseH-like_sf"/>
</dbReference>
<proteinExistence type="predicted"/>
<evidence type="ECO:0000256" key="2">
    <source>
        <dbReference type="ARBA" id="ARBA00022679"/>
    </source>
</evidence>
<dbReference type="Pfam" id="PF00665">
    <property type="entry name" value="rve"/>
    <property type="match status" value="1"/>
</dbReference>
<dbReference type="PROSITE" id="PS00141">
    <property type="entry name" value="ASP_PROTEASE"/>
    <property type="match status" value="1"/>
</dbReference>
<dbReference type="EC" id="2.7.7.49" evidence="1"/>
<dbReference type="Gene3D" id="2.40.70.10">
    <property type="entry name" value="Acid Proteases"/>
    <property type="match status" value="1"/>
</dbReference>
<dbReference type="Gene3D" id="4.10.60.10">
    <property type="entry name" value="Zinc finger, CCHC-type"/>
    <property type="match status" value="1"/>
</dbReference>
<evidence type="ECO:0000259" key="11">
    <source>
        <dbReference type="PROSITE" id="PS50994"/>
    </source>
</evidence>
<evidence type="ECO:0000256" key="8">
    <source>
        <dbReference type="SAM" id="Coils"/>
    </source>
</evidence>
<dbReference type="InterPro" id="IPR001969">
    <property type="entry name" value="Aspartic_peptidase_AS"/>
</dbReference>
<dbReference type="GO" id="GO:0008270">
    <property type="term" value="F:zinc ion binding"/>
    <property type="evidence" value="ECO:0007669"/>
    <property type="project" value="InterPro"/>
</dbReference>
<dbReference type="GO" id="GO:0003964">
    <property type="term" value="F:RNA-directed DNA polymerase activity"/>
    <property type="evidence" value="ECO:0007669"/>
    <property type="project" value="UniProtKB-KW"/>
</dbReference>
<name>A0AAD9QQX9_ACRCE</name>
<reference evidence="12" key="1">
    <citation type="journal article" date="2023" name="G3 (Bethesda)">
        <title>Whole genome assembly and annotation of the endangered Caribbean coral Acropora cervicornis.</title>
        <authorList>
            <person name="Selwyn J.D."/>
            <person name="Vollmer S.V."/>
        </authorList>
    </citation>
    <scope>NUCLEOTIDE SEQUENCE</scope>
    <source>
        <strain evidence="12">K2</strain>
    </source>
</reference>
<comment type="caution">
    <text evidence="12">The sequence shown here is derived from an EMBL/GenBank/DDBJ whole genome shotgun (WGS) entry which is preliminary data.</text>
</comment>
<evidence type="ECO:0000256" key="1">
    <source>
        <dbReference type="ARBA" id="ARBA00012493"/>
    </source>
</evidence>
<dbReference type="GO" id="GO:0004190">
    <property type="term" value="F:aspartic-type endopeptidase activity"/>
    <property type="evidence" value="ECO:0007669"/>
    <property type="project" value="InterPro"/>
</dbReference>
<feature type="compositionally biased region" description="Basic and acidic residues" evidence="9">
    <location>
        <begin position="1213"/>
        <end position="1226"/>
    </location>
</feature>
<dbReference type="CDD" id="cd01647">
    <property type="entry name" value="RT_LTR"/>
    <property type="match status" value="1"/>
</dbReference>
<dbReference type="Gene3D" id="3.10.10.10">
    <property type="entry name" value="HIV Type 1 Reverse Transcriptase, subunit A, domain 1"/>
    <property type="match status" value="1"/>
</dbReference>
<dbReference type="Pfam" id="PF00078">
    <property type="entry name" value="RVT_1"/>
    <property type="match status" value="1"/>
</dbReference>
<reference evidence="12" key="2">
    <citation type="journal article" date="2023" name="Science">
        <title>Genomic signatures of disease resistance in endangered staghorn corals.</title>
        <authorList>
            <person name="Vollmer S.V."/>
            <person name="Selwyn J.D."/>
            <person name="Despard B.A."/>
            <person name="Roesel C.L."/>
        </authorList>
    </citation>
    <scope>NUCLEOTIDE SEQUENCE</scope>
    <source>
        <strain evidence="12">K2</strain>
    </source>
</reference>
<dbReference type="GO" id="GO:0006508">
    <property type="term" value="P:proteolysis"/>
    <property type="evidence" value="ECO:0007669"/>
    <property type="project" value="InterPro"/>
</dbReference>
<evidence type="ECO:0000256" key="4">
    <source>
        <dbReference type="ARBA" id="ARBA00022722"/>
    </source>
</evidence>
<dbReference type="GO" id="GO:0004519">
    <property type="term" value="F:endonuclease activity"/>
    <property type="evidence" value="ECO:0007669"/>
    <property type="project" value="UniProtKB-KW"/>
</dbReference>
<evidence type="ECO:0000256" key="3">
    <source>
        <dbReference type="ARBA" id="ARBA00022695"/>
    </source>
</evidence>
<keyword evidence="4" id="KW-0540">Nuclease</keyword>
<keyword evidence="5" id="KW-0255">Endonuclease</keyword>
<keyword evidence="6" id="KW-0378">Hydrolase</keyword>
<dbReference type="SUPFAM" id="SSF53098">
    <property type="entry name" value="Ribonuclease H-like"/>
    <property type="match status" value="1"/>
</dbReference>
<dbReference type="FunFam" id="3.10.20.370:FF:000001">
    <property type="entry name" value="Retrovirus-related Pol polyprotein from transposon 17.6-like protein"/>
    <property type="match status" value="1"/>
</dbReference>